<evidence type="ECO:0008006" key="3">
    <source>
        <dbReference type="Google" id="ProtNLM"/>
    </source>
</evidence>
<dbReference type="Proteomes" id="UP001062443">
    <property type="component" value="Unassembled WGS sequence"/>
</dbReference>
<dbReference type="EMBL" id="BAQB01000008">
    <property type="protein sequence ID" value="GBR45580.1"/>
    <property type="molecule type" value="Genomic_DNA"/>
</dbReference>
<keyword evidence="2" id="KW-1185">Reference proteome</keyword>
<organism evidence="1 2">
    <name type="scientific">Neokomagataea tanensis NBRC 106556</name>
    <dbReference type="NCBI Taxonomy" id="1223519"/>
    <lineage>
        <taxon>Bacteria</taxon>
        <taxon>Pseudomonadati</taxon>
        <taxon>Pseudomonadota</taxon>
        <taxon>Alphaproteobacteria</taxon>
        <taxon>Acetobacterales</taxon>
        <taxon>Acetobacteraceae</taxon>
        <taxon>Neokomagataea</taxon>
    </lineage>
</organism>
<name>A0ABQ0QI99_9PROT</name>
<gene>
    <name evidence="1" type="ORF">AA106556_0817</name>
</gene>
<proteinExistence type="predicted"/>
<dbReference type="RefSeq" id="WP_068168316.1">
    <property type="nucleotide sequence ID" value="NZ_BAQB01000008.1"/>
</dbReference>
<comment type="caution">
    <text evidence="1">The sequence shown here is derived from an EMBL/GenBank/DDBJ whole genome shotgun (WGS) entry which is preliminary data.</text>
</comment>
<evidence type="ECO:0000313" key="1">
    <source>
        <dbReference type="EMBL" id="GBR45580.1"/>
    </source>
</evidence>
<protein>
    <recommendedName>
        <fullName evidence="3">DUF4089 domain-containing protein</fullName>
    </recommendedName>
</protein>
<accession>A0ABQ0QI99</accession>
<dbReference type="InterPro" id="IPR025148">
    <property type="entry name" value="AtzG-like"/>
</dbReference>
<sequence length="61" mass="6985">MIIHHKDLTLFFQNIGLTVSEQYHDGIMANITILSAYADLIDQFPLSDREEPAAEYEPNHP</sequence>
<reference evidence="1" key="1">
    <citation type="submission" date="2013-04" db="EMBL/GenBank/DDBJ databases">
        <title>The genome sequencing project of 58 acetic acid bacteria.</title>
        <authorList>
            <person name="Okamoto-Kainuma A."/>
            <person name="Ishikawa M."/>
            <person name="Umino S."/>
            <person name="Koizumi Y."/>
            <person name="Shiwa Y."/>
            <person name="Yoshikawa H."/>
            <person name="Matsutani M."/>
            <person name="Matsushita K."/>
        </authorList>
    </citation>
    <scope>NUCLEOTIDE SEQUENCE</scope>
    <source>
        <strain evidence="1">NBRC 106556</strain>
    </source>
</reference>
<evidence type="ECO:0000313" key="2">
    <source>
        <dbReference type="Proteomes" id="UP001062443"/>
    </source>
</evidence>
<dbReference type="Pfam" id="PF13318">
    <property type="entry name" value="AtzG-like"/>
    <property type="match status" value="1"/>
</dbReference>